<accession>A0ABT9YWL8</accession>
<evidence type="ECO:0000256" key="3">
    <source>
        <dbReference type="ARBA" id="ARBA00011738"/>
    </source>
</evidence>
<dbReference type="PROSITE" id="PS50944">
    <property type="entry name" value="HTH_DTXR"/>
    <property type="match status" value="1"/>
</dbReference>
<evidence type="ECO:0000256" key="2">
    <source>
        <dbReference type="ARBA" id="ARBA00007871"/>
    </source>
</evidence>
<dbReference type="Pfam" id="PF02742">
    <property type="entry name" value="Fe_dep_repr_C"/>
    <property type="match status" value="1"/>
</dbReference>
<proteinExistence type="inferred from homology"/>
<dbReference type="InterPro" id="IPR007167">
    <property type="entry name" value="Fe-transptr_FeoA-like"/>
</dbReference>
<dbReference type="SMART" id="SM00529">
    <property type="entry name" value="HTH_DTXR"/>
    <property type="match status" value="1"/>
</dbReference>
<evidence type="ECO:0000256" key="11">
    <source>
        <dbReference type="ARBA" id="ARBA00032593"/>
    </source>
</evidence>
<name>A0ABT9YWL8_9STRE</name>
<comment type="subunit">
    <text evidence="3">Homodimer.</text>
</comment>
<evidence type="ECO:0000256" key="4">
    <source>
        <dbReference type="ARBA" id="ARBA00022490"/>
    </source>
</evidence>
<evidence type="ECO:0000256" key="5">
    <source>
        <dbReference type="ARBA" id="ARBA00022491"/>
    </source>
</evidence>
<evidence type="ECO:0000256" key="10">
    <source>
        <dbReference type="ARBA" id="ARBA00023211"/>
    </source>
</evidence>
<keyword evidence="14" id="KW-1185">Reference proteome</keyword>
<dbReference type="Gene3D" id="1.10.10.10">
    <property type="entry name" value="Winged helix-like DNA-binding domain superfamily/Winged helix DNA-binding domain"/>
    <property type="match status" value="1"/>
</dbReference>
<evidence type="ECO:0000259" key="12">
    <source>
        <dbReference type="PROSITE" id="PS50944"/>
    </source>
</evidence>
<dbReference type="Pfam" id="PF04023">
    <property type="entry name" value="FeoA"/>
    <property type="match status" value="1"/>
</dbReference>
<keyword evidence="4" id="KW-0963">Cytoplasm</keyword>
<dbReference type="Proteomes" id="UP001223079">
    <property type="component" value="Unassembled WGS sequence"/>
</dbReference>
<evidence type="ECO:0000256" key="7">
    <source>
        <dbReference type="ARBA" id="ARBA00023125"/>
    </source>
</evidence>
<dbReference type="InterPro" id="IPR001367">
    <property type="entry name" value="Fe_dep_repressor"/>
</dbReference>
<dbReference type="InterPro" id="IPR036421">
    <property type="entry name" value="Fe_dep_repressor_sf"/>
</dbReference>
<keyword evidence="7" id="KW-0238">DNA-binding</keyword>
<evidence type="ECO:0000256" key="8">
    <source>
        <dbReference type="ARBA" id="ARBA00023159"/>
    </source>
</evidence>
<dbReference type="InterPro" id="IPR036388">
    <property type="entry name" value="WH-like_DNA-bd_sf"/>
</dbReference>
<evidence type="ECO:0000256" key="9">
    <source>
        <dbReference type="ARBA" id="ARBA00023163"/>
    </source>
</evidence>
<dbReference type="SUPFAM" id="SSF47979">
    <property type="entry name" value="Iron-dependent repressor protein, dimerization domain"/>
    <property type="match status" value="1"/>
</dbReference>
<gene>
    <name evidence="13" type="ORF">J2S23_002036</name>
</gene>
<dbReference type="InterPro" id="IPR050536">
    <property type="entry name" value="DtxR_MntR_Metal-Reg"/>
</dbReference>
<dbReference type="EMBL" id="JAUSTM010000029">
    <property type="protein sequence ID" value="MDQ0223460.1"/>
    <property type="molecule type" value="Genomic_DNA"/>
</dbReference>
<dbReference type="PANTHER" id="PTHR33238:SF11">
    <property type="entry name" value="TRANSCRIPTIONAL REGULATOR MNTR"/>
    <property type="match status" value="1"/>
</dbReference>
<dbReference type="Pfam" id="PF01325">
    <property type="entry name" value="Fe_dep_repress"/>
    <property type="match status" value="1"/>
</dbReference>
<dbReference type="InterPro" id="IPR036390">
    <property type="entry name" value="WH_DNA-bd_sf"/>
</dbReference>
<dbReference type="SMART" id="SM00899">
    <property type="entry name" value="FeoA"/>
    <property type="match status" value="1"/>
</dbReference>
<keyword evidence="6" id="KW-0805">Transcription regulation</keyword>
<dbReference type="InterPro" id="IPR022687">
    <property type="entry name" value="HTH_DTXR"/>
</dbReference>
<dbReference type="SUPFAM" id="SSF46785">
    <property type="entry name" value="Winged helix' DNA-binding domain"/>
    <property type="match status" value="1"/>
</dbReference>
<dbReference type="PANTHER" id="PTHR33238">
    <property type="entry name" value="IRON (METAL) DEPENDENT REPRESSOR, DTXR FAMILY"/>
    <property type="match status" value="1"/>
</dbReference>
<protein>
    <recommendedName>
        <fullName evidence="11">Manganese transport regulator</fullName>
    </recommendedName>
</protein>
<sequence length="217" mass="24730">MTPNKEDYLKCLYELSLQEPKISNKQVAEVMKVSAPAVTEMLKKLIADDLIIKDKQSGYALTASGQYLVAALYRKHRLIEVFLVNHLGYTIEQVHEEAEVLEHTVSTLFIERLEKLLDYPKTCPHGGTIPAQGQLLIEKYQQTLDQLDQRGSYRLVRVQDDYQLLDYLEQHDIKVGDQIDLTQIDDYAGTFSLKTKSASSLQVTVPIAQKLYVEKLS</sequence>
<dbReference type="RefSeq" id="WP_307122605.1">
    <property type="nucleotide sequence ID" value="NZ_JAUSTM010000029.1"/>
</dbReference>
<dbReference type="InterPro" id="IPR038157">
    <property type="entry name" value="FeoA_core_dom"/>
</dbReference>
<reference evidence="13 14" key="1">
    <citation type="submission" date="2023-07" db="EMBL/GenBank/DDBJ databases">
        <title>Genomic Encyclopedia of Type Strains, Phase IV (KMG-IV): sequencing the most valuable type-strain genomes for metagenomic binning, comparative biology and taxonomic classification.</title>
        <authorList>
            <person name="Goeker M."/>
        </authorList>
    </citation>
    <scope>NUCLEOTIDE SEQUENCE [LARGE SCALE GENOMIC DNA]</scope>
    <source>
        <strain evidence="13 14">DSM 105143</strain>
    </source>
</reference>
<evidence type="ECO:0000313" key="13">
    <source>
        <dbReference type="EMBL" id="MDQ0223460.1"/>
    </source>
</evidence>
<evidence type="ECO:0000256" key="6">
    <source>
        <dbReference type="ARBA" id="ARBA00023015"/>
    </source>
</evidence>
<dbReference type="InterPro" id="IPR022689">
    <property type="entry name" value="Iron_dep_repressor"/>
</dbReference>
<keyword evidence="8" id="KW-0010">Activator</keyword>
<keyword evidence="9" id="KW-0804">Transcription</keyword>
<comment type="similarity">
    <text evidence="2">Belongs to the DtxR/MntR family.</text>
</comment>
<comment type="caution">
    <text evidence="13">The sequence shown here is derived from an EMBL/GenBank/DDBJ whole genome shotgun (WGS) entry which is preliminary data.</text>
</comment>
<keyword evidence="5" id="KW-0678">Repressor</keyword>
<dbReference type="Gene3D" id="2.30.30.90">
    <property type="match status" value="1"/>
</dbReference>
<evidence type="ECO:0000313" key="14">
    <source>
        <dbReference type="Proteomes" id="UP001223079"/>
    </source>
</evidence>
<keyword evidence="10" id="KW-0464">Manganese</keyword>
<organism evidence="13 14">
    <name type="scientific">Streptococcus moroccensis</name>
    <dbReference type="NCBI Taxonomy" id="1451356"/>
    <lineage>
        <taxon>Bacteria</taxon>
        <taxon>Bacillati</taxon>
        <taxon>Bacillota</taxon>
        <taxon>Bacilli</taxon>
        <taxon>Lactobacillales</taxon>
        <taxon>Streptococcaceae</taxon>
        <taxon>Streptococcus</taxon>
    </lineage>
</organism>
<comment type="subcellular location">
    <subcellularLocation>
        <location evidence="1">Cytoplasm</location>
    </subcellularLocation>
</comment>
<feature type="domain" description="HTH dtxR-type" evidence="12">
    <location>
        <begin position="1"/>
        <end position="62"/>
    </location>
</feature>
<evidence type="ECO:0000256" key="1">
    <source>
        <dbReference type="ARBA" id="ARBA00004496"/>
    </source>
</evidence>